<dbReference type="PROSITE" id="PS00420">
    <property type="entry name" value="SRCR_1"/>
    <property type="match status" value="1"/>
</dbReference>
<keyword evidence="10" id="KW-1185">Reference proteome</keyword>
<feature type="signal peptide" evidence="7">
    <location>
        <begin position="1"/>
        <end position="18"/>
    </location>
</feature>
<feature type="region of interest" description="Disordered" evidence="5">
    <location>
        <begin position="540"/>
        <end position="645"/>
    </location>
</feature>
<accession>A0A9W7WRK1</accession>
<sequence>MSPLLLFTVLQTLSLSQGFNITNDLPPKNVKKPEDHSAIGLSMLSLSHGCSGVLRAHRTNITVDVTLNLLDAQELKDLANQICKNLGCGQEHAMNATVSSAVCLADCILKESKLHNCTTAAEDDCTNAIEVICEHQATRLAGGQDRCVGRVELLYNGQWGTVCDDDFDSGSGDVVCAQLGCGSMTKLGYFGAGTGPIHISKMKCYGTERNLWECSVNDSTPTDYCGHKEDIGIVCSESTMPTPTPSNTTYLTFMTWTAESSTVAAMKDNSGVSAAAVGCFILSVALLLFILSNAAVCVLFKRKAYQIRQHQSDFPAGTEYQTNALTESLGSRQNSNYGHGFDRTANRSAHGSSSDSDYEHHNSDQALYPPAPNMNDSISTSSGEGYQNTNINMDTIHKSVDEIPTHLDKALFTPLAFGDVDSPATPTQVNMNDSSSTSSGEFYESTKTDMDNVIKNEDASLQENSPLTTMSCNNQHLQAEDVNDLDSTSSGEVYQNTKLDNDLKSEDEESPSLPQQSLQTPHNAQMTGNTVVYSRIHTQAADGNDSDSTSSGECYQNIEFGKESPSPPEASVDYNSTQMTGSAVSYQDHHIPRSLSQETDNTSTSSENSYVNVPPRNQSDDGCSPAREQDAQSSSDNDYDEPENW</sequence>
<dbReference type="Proteomes" id="UP001059041">
    <property type="component" value="Linkage Group LG8"/>
</dbReference>
<feature type="region of interest" description="Disordered" evidence="5">
    <location>
        <begin position="423"/>
        <end position="445"/>
    </location>
</feature>
<organism evidence="9 10">
    <name type="scientific">Triplophysa rosa</name>
    <name type="common">Cave loach</name>
    <dbReference type="NCBI Taxonomy" id="992332"/>
    <lineage>
        <taxon>Eukaryota</taxon>
        <taxon>Metazoa</taxon>
        <taxon>Chordata</taxon>
        <taxon>Craniata</taxon>
        <taxon>Vertebrata</taxon>
        <taxon>Euteleostomi</taxon>
        <taxon>Actinopterygii</taxon>
        <taxon>Neopterygii</taxon>
        <taxon>Teleostei</taxon>
        <taxon>Ostariophysi</taxon>
        <taxon>Cypriniformes</taxon>
        <taxon>Nemacheilidae</taxon>
        <taxon>Triplophysa</taxon>
    </lineage>
</organism>
<dbReference type="EMBL" id="JAFHDT010000008">
    <property type="protein sequence ID" value="KAI7806988.1"/>
    <property type="molecule type" value="Genomic_DNA"/>
</dbReference>
<evidence type="ECO:0000256" key="2">
    <source>
        <dbReference type="ARBA" id="ARBA00023157"/>
    </source>
</evidence>
<feature type="compositionally biased region" description="Polar residues" evidence="5">
    <location>
        <begin position="346"/>
        <end position="355"/>
    </location>
</feature>
<dbReference type="AlphaFoldDB" id="A0A9W7WRK1"/>
<comment type="caution">
    <text evidence="9">The sequence shown here is derived from an EMBL/GenBank/DDBJ whole genome shotgun (WGS) entry which is preliminary data.</text>
</comment>
<keyword evidence="3" id="KW-0325">Glycoprotein</keyword>
<keyword evidence="6" id="KW-1133">Transmembrane helix</keyword>
<keyword evidence="6" id="KW-0472">Membrane</keyword>
<dbReference type="SMART" id="SM00202">
    <property type="entry name" value="SR"/>
    <property type="match status" value="1"/>
</dbReference>
<dbReference type="InterPro" id="IPR036772">
    <property type="entry name" value="SRCR-like_dom_sf"/>
</dbReference>
<protein>
    <submittedName>
        <fullName evidence="9">T-cell differentiation antigen CD6-like</fullName>
    </submittedName>
</protein>
<evidence type="ECO:0000313" key="9">
    <source>
        <dbReference type="EMBL" id="KAI7806988.1"/>
    </source>
</evidence>
<evidence type="ECO:0000256" key="7">
    <source>
        <dbReference type="SAM" id="SignalP"/>
    </source>
</evidence>
<dbReference type="PROSITE" id="PS50287">
    <property type="entry name" value="SRCR_2"/>
    <property type="match status" value="2"/>
</dbReference>
<dbReference type="PRINTS" id="PR00258">
    <property type="entry name" value="SPERACTRCPTR"/>
</dbReference>
<evidence type="ECO:0000313" key="10">
    <source>
        <dbReference type="Proteomes" id="UP001059041"/>
    </source>
</evidence>
<name>A0A9W7WRK1_TRIRA</name>
<evidence type="ECO:0000256" key="5">
    <source>
        <dbReference type="SAM" id="MobiDB-lite"/>
    </source>
</evidence>
<feature type="transmembrane region" description="Helical" evidence="6">
    <location>
        <begin position="275"/>
        <end position="300"/>
    </location>
</feature>
<evidence type="ECO:0000259" key="8">
    <source>
        <dbReference type="PROSITE" id="PS50287"/>
    </source>
</evidence>
<feature type="disulfide bond" evidence="4">
    <location>
        <begin position="204"/>
        <end position="214"/>
    </location>
</feature>
<feature type="domain" description="SRCR" evidence="8">
    <location>
        <begin position="138"/>
        <end position="236"/>
    </location>
</feature>
<dbReference type="GO" id="GO:0016020">
    <property type="term" value="C:membrane"/>
    <property type="evidence" value="ECO:0007669"/>
    <property type="project" value="InterPro"/>
</dbReference>
<feature type="region of interest" description="Disordered" evidence="5">
    <location>
        <begin position="500"/>
        <end position="524"/>
    </location>
</feature>
<dbReference type="InterPro" id="IPR001190">
    <property type="entry name" value="SRCR"/>
</dbReference>
<dbReference type="FunFam" id="3.10.250.10:FF:000005">
    <property type="entry name" value="Neurotrypsin isoform A"/>
    <property type="match status" value="1"/>
</dbReference>
<feature type="region of interest" description="Disordered" evidence="5">
    <location>
        <begin position="329"/>
        <end position="390"/>
    </location>
</feature>
<reference evidence="9" key="1">
    <citation type="submission" date="2021-02" db="EMBL/GenBank/DDBJ databases">
        <title>Comparative genomics reveals that relaxation of natural selection precedes convergent phenotypic evolution of cavefish.</title>
        <authorList>
            <person name="Peng Z."/>
        </authorList>
    </citation>
    <scope>NUCLEOTIDE SEQUENCE</scope>
    <source>
        <tissue evidence="9">Muscle</tissue>
    </source>
</reference>
<gene>
    <name evidence="9" type="ORF">IRJ41_017289</name>
</gene>
<dbReference type="SUPFAM" id="SSF56487">
    <property type="entry name" value="SRCR-like"/>
    <property type="match status" value="1"/>
</dbReference>
<feature type="chain" id="PRO_5040756306" evidence="7">
    <location>
        <begin position="19"/>
        <end position="645"/>
    </location>
</feature>
<feature type="compositionally biased region" description="Low complexity" evidence="5">
    <location>
        <begin position="596"/>
        <end position="609"/>
    </location>
</feature>
<keyword evidence="2 4" id="KW-1015">Disulfide bond</keyword>
<keyword evidence="6" id="KW-0812">Transmembrane</keyword>
<evidence type="ECO:0000256" key="6">
    <source>
        <dbReference type="SAM" id="Phobius"/>
    </source>
</evidence>
<evidence type="ECO:0000256" key="1">
    <source>
        <dbReference type="ARBA" id="ARBA00022729"/>
    </source>
</evidence>
<feature type="disulfide bond" evidence="4">
    <location>
        <begin position="107"/>
        <end position="117"/>
    </location>
</feature>
<feature type="compositionally biased region" description="Polar residues" evidence="5">
    <location>
        <begin position="424"/>
        <end position="433"/>
    </location>
</feature>
<feature type="compositionally biased region" description="Polar residues" evidence="5">
    <location>
        <begin position="573"/>
        <end position="585"/>
    </location>
</feature>
<dbReference type="PANTHER" id="PTHR48071">
    <property type="entry name" value="SRCR DOMAIN-CONTAINING PROTEIN"/>
    <property type="match status" value="1"/>
</dbReference>
<feature type="compositionally biased region" description="Polar residues" evidence="5">
    <location>
        <begin position="512"/>
        <end position="524"/>
    </location>
</feature>
<feature type="compositionally biased region" description="Polar residues" evidence="5">
    <location>
        <begin position="374"/>
        <end position="390"/>
    </location>
</feature>
<keyword evidence="1 7" id="KW-0732">Signal</keyword>
<evidence type="ECO:0000256" key="4">
    <source>
        <dbReference type="PROSITE-ProRule" id="PRU00196"/>
    </source>
</evidence>
<feature type="domain" description="SRCR" evidence="8">
    <location>
        <begin position="41"/>
        <end position="134"/>
    </location>
</feature>
<dbReference type="Gene3D" id="3.10.250.10">
    <property type="entry name" value="SRCR-like domain"/>
    <property type="match status" value="1"/>
</dbReference>
<dbReference type="Pfam" id="PF00530">
    <property type="entry name" value="SRCR"/>
    <property type="match status" value="1"/>
</dbReference>
<evidence type="ECO:0000256" key="3">
    <source>
        <dbReference type="ARBA" id="ARBA00023180"/>
    </source>
</evidence>
<proteinExistence type="predicted"/>
<dbReference type="PANTHER" id="PTHR48071:SF26">
    <property type="entry name" value="ANTIGEN WC1.1-LIKE"/>
    <property type="match status" value="1"/>
</dbReference>
<comment type="caution">
    <text evidence="4">Lacks conserved residue(s) required for the propagation of feature annotation.</text>
</comment>